<name>A0A0R2KQ51_9LACO</name>
<dbReference type="Proteomes" id="UP000051500">
    <property type="component" value="Unassembled WGS sequence"/>
</dbReference>
<evidence type="ECO:0000313" key="2">
    <source>
        <dbReference type="EMBL" id="KRN88381.1"/>
    </source>
</evidence>
<dbReference type="Pfam" id="PF04101">
    <property type="entry name" value="Glyco_tran_28_C"/>
    <property type="match status" value="1"/>
</dbReference>
<dbReference type="STRING" id="1122146.IV53_GL000345"/>
<sequence>MGTHEQQFNRLLKAVDELKGKGVIQEEVIMQTGYSDYQPRYCQAQAFIPYDDLVALIKKARLTITHGGPSSFLLPLSFKKQVLVVPRQKEYGEHINNHQVEFIEYLNQHNLVIPYLKDISQLEHYLNQATPVAVYPFNNQQFNQAFKKEVDQLFD</sequence>
<protein>
    <recommendedName>
        <fullName evidence="1">Glycosyl transferase family 28 C-terminal domain-containing protein</fullName>
    </recommendedName>
</protein>
<dbReference type="GO" id="GO:0016758">
    <property type="term" value="F:hexosyltransferase activity"/>
    <property type="evidence" value="ECO:0007669"/>
    <property type="project" value="InterPro"/>
</dbReference>
<proteinExistence type="predicted"/>
<accession>A0A0R2KQ51</accession>
<dbReference type="AlphaFoldDB" id="A0A0R2KQ51"/>
<dbReference type="EMBL" id="JQBZ01000025">
    <property type="protein sequence ID" value="KRN88381.1"/>
    <property type="molecule type" value="Genomic_DNA"/>
</dbReference>
<dbReference type="InterPro" id="IPR007235">
    <property type="entry name" value="Glyco_trans_28_C"/>
</dbReference>
<keyword evidence="3" id="KW-1185">Reference proteome</keyword>
<gene>
    <name evidence="2" type="ORF">IV53_GL000345</name>
</gene>
<organism evidence="2 3">
    <name type="scientific">Ligilactobacillus ceti DSM 22408</name>
    <dbReference type="NCBI Taxonomy" id="1122146"/>
    <lineage>
        <taxon>Bacteria</taxon>
        <taxon>Bacillati</taxon>
        <taxon>Bacillota</taxon>
        <taxon>Bacilli</taxon>
        <taxon>Lactobacillales</taxon>
        <taxon>Lactobacillaceae</taxon>
        <taxon>Ligilactobacillus</taxon>
    </lineage>
</organism>
<dbReference type="eggNOG" id="COG5017">
    <property type="taxonomic scope" value="Bacteria"/>
</dbReference>
<comment type="caution">
    <text evidence="2">The sequence shown here is derived from an EMBL/GenBank/DDBJ whole genome shotgun (WGS) entry which is preliminary data.</text>
</comment>
<evidence type="ECO:0000313" key="3">
    <source>
        <dbReference type="Proteomes" id="UP000051500"/>
    </source>
</evidence>
<dbReference type="PATRIC" id="fig|1122146.4.peg.357"/>
<reference evidence="2 3" key="1">
    <citation type="journal article" date="2015" name="Genome Announc.">
        <title>Expanding the biotechnology potential of lactobacilli through comparative genomics of 213 strains and associated genera.</title>
        <authorList>
            <person name="Sun Z."/>
            <person name="Harris H.M."/>
            <person name="McCann A."/>
            <person name="Guo C."/>
            <person name="Argimon S."/>
            <person name="Zhang W."/>
            <person name="Yang X."/>
            <person name="Jeffery I.B."/>
            <person name="Cooney J.C."/>
            <person name="Kagawa T.F."/>
            <person name="Liu W."/>
            <person name="Song Y."/>
            <person name="Salvetti E."/>
            <person name="Wrobel A."/>
            <person name="Rasinkangas P."/>
            <person name="Parkhill J."/>
            <person name="Rea M.C."/>
            <person name="O'Sullivan O."/>
            <person name="Ritari J."/>
            <person name="Douillard F.P."/>
            <person name="Paul Ross R."/>
            <person name="Yang R."/>
            <person name="Briner A.E."/>
            <person name="Felis G.E."/>
            <person name="de Vos W.M."/>
            <person name="Barrangou R."/>
            <person name="Klaenhammer T.R."/>
            <person name="Caufield P.W."/>
            <person name="Cui Y."/>
            <person name="Zhang H."/>
            <person name="O'Toole P.W."/>
        </authorList>
    </citation>
    <scope>NUCLEOTIDE SEQUENCE [LARGE SCALE GENOMIC DNA]</scope>
    <source>
        <strain evidence="2 3">DSM 22408</strain>
    </source>
</reference>
<feature type="domain" description="Glycosyl transferase family 28 C-terminal" evidence="1">
    <location>
        <begin position="2"/>
        <end position="142"/>
    </location>
</feature>
<dbReference type="Gene3D" id="3.40.50.2000">
    <property type="entry name" value="Glycogen Phosphorylase B"/>
    <property type="match status" value="1"/>
</dbReference>
<evidence type="ECO:0000259" key="1">
    <source>
        <dbReference type="Pfam" id="PF04101"/>
    </source>
</evidence>